<proteinExistence type="predicted"/>
<dbReference type="RefSeq" id="WP_030280250.1">
    <property type="nucleotide sequence ID" value="NZ_JBEZVI010000008.1"/>
</dbReference>
<reference evidence="2 3" key="1">
    <citation type="submission" date="2024-06" db="EMBL/GenBank/DDBJ databases">
        <title>The Natural Products Discovery Center: Release of the First 8490 Sequenced Strains for Exploring Actinobacteria Biosynthetic Diversity.</title>
        <authorList>
            <person name="Kalkreuter E."/>
            <person name="Kautsar S.A."/>
            <person name="Yang D."/>
            <person name="Bader C.D."/>
            <person name="Teijaro C.N."/>
            <person name="Fluegel L."/>
            <person name="Davis C.M."/>
            <person name="Simpson J.R."/>
            <person name="Lauterbach L."/>
            <person name="Steele A.D."/>
            <person name="Gui C."/>
            <person name="Meng S."/>
            <person name="Li G."/>
            <person name="Viehrig K."/>
            <person name="Ye F."/>
            <person name="Su P."/>
            <person name="Kiefer A.F."/>
            <person name="Nichols A."/>
            <person name="Cepeda A.J."/>
            <person name="Yan W."/>
            <person name="Fan B."/>
            <person name="Jiang Y."/>
            <person name="Adhikari A."/>
            <person name="Zheng C.-J."/>
            <person name="Schuster L."/>
            <person name="Cowan T.M."/>
            <person name="Smanski M.J."/>
            <person name="Chevrette M.G."/>
            <person name="De Carvalho L.P.S."/>
            <person name="Shen B."/>
        </authorList>
    </citation>
    <scope>NUCLEOTIDE SEQUENCE [LARGE SCALE GENOMIC DNA]</scope>
    <source>
        <strain evidence="2 3">NPDC033039</strain>
    </source>
</reference>
<gene>
    <name evidence="2" type="ORF">AB0E61_12530</name>
</gene>
<sequence length="159" mass="15957">MPPEHENAPHPTVPGPVGGYRNAPVAAPAPDLTPPVPPDPPDGAGLLAVDFTALLAAVKAAESAAGEAQRAAALADDATARSGPAPWGDDPGLGEAFGDAFAGPRADLVRTAHQLHLVLVRLADDLAATRGTFARAEDTALESVTAWRAHLDDAGGAAS</sequence>
<keyword evidence="3" id="KW-1185">Reference proteome</keyword>
<organism evidence="2 3">
    <name type="scientific">Streptomyces catenulae</name>
    <dbReference type="NCBI Taxonomy" id="66875"/>
    <lineage>
        <taxon>Bacteria</taxon>
        <taxon>Bacillati</taxon>
        <taxon>Actinomycetota</taxon>
        <taxon>Actinomycetes</taxon>
        <taxon>Kitasatosporales</taxon>
        <taxon>Streptomycetaceae</taxon>
        <taxon>Streptomyces</taxon>
    </lineage>
</organism>
<evidence type="ECO:0000313" key="2">
    <source>
        <dbReference type="EMBL" id="MEU3710907.1"/>
    </source>
</evidence>
<evidence type="ECO:0000313" key="3">
    <source>
        <dbReference type="Proteomes" id="UP001550853"/>
    </source>
</evidence>
<accession>A0ABV2YYT2</accession>
<protein>
    <submittedName>
        <fullName evidence="2">Uncharacterized protein</fullName>
    </submittedName>
</protein>
<dbReference type="Proteomes" id="UP001550853">
    <property type="component" value="Unassembled WGS sequence"/>
</dbReference>
<evidence type="ECO:0000256" key="1">
    <source>
        <dbReference type="SAM" id="MobiDB-lite"/>
    </source>
</evidence>
<feature type="region of interest" description="Disordered" evidence="1">
    <location>
        <begin position="1"/>
        <end position="45"/>
    </location>
</feature>
<feature type="region of interest" description="Disordered" evidence="1">
    <location>
        <begin position="69"/>
        <end position="92"/>
    </location>
</feature>
<name>A0ABV2YYT2_9ACTN</name>
<dbReference type="EMBL" id="JBEZVI010000008">
    <property type="protein sequence ID" value="MEU3710907.1"/>
    <property type="molecule type" value="Genomic_DNA"/>
</dbReference>
<feature type="compositionally biased region" description="Low complexity" evidence="1">
    <location>
        <begin position="69"/>
        <end position="83"/>
    </location>
</feature>
<comment type="caution">
    <text evidence="2">The sequence shown here is derived from an EMBL/GenBank/DDBJ whole genome shotgun (WGS) entry which is preliminary data.</text>
</comment>
<feature type="compositionally biased region" description="Pro residues" evidence="1">
    <location>
        <begin position="31"/>
        <end position="41"/>
    </location>
</feature>